<sequence length="118" mass="12824">MPSLSLHVSASFDRIVVMVVGDLDHDTCPRIREVTDAVSIRNRIVRLDLAGVAFMDASGLGLLQKLQRYTHAQGGLLELSGLQPEPRRVLELTGTLTRFHVTAGPGTPLRLPTQRAAS</sequence>
<dbReference type="GO" id="GO:0043856">
    <property type="term" value="F:anti-sigma factor antagonist activity"/>
    <property type="evidence" value="ECO:0007669"/>
    <property type="project" value="InterPro"/>
</dbReference>
<dbReference type="AlphaFoldDB" id="A0A937JNS8"/>
<evidence type="ECO:0000313" key="4">
    <source>
        <dbReference type="EMBL" id="MBL1083651.1"/>
    </source>
</evidence>
<accession>A0A937JNS8</accession>
<comment type="caution">
    <text evidence="4">The sequence shown here is derived from an EMBL/GenBank/DDBJ whole genome shotgun (WGS) entry which is preliminary data.</text>
</comment>
<dbReference type="EMBL" id="JAERRK010000007">
    <property type="protein sequence ID" value="MBL1083651.1"/>
    <property type="molecule type" value="Genomic_DNA"/>
</dbReference>
<gene>
    <name evidence="4" type="ORF">JK359_17030</name>
</gene>
<dbReference type="PANTHER" id="PTHR33495">
    <property type="entry name" value="ANTI-SIGMA FACTOR ANTAGONIST TM_1081-RELATED-RELATED"/>
    <property type="match status" value="1"/>
</dbReference>
<dbReference type="CDD" id="cd07043">
    <property type="entry name" value="STAS_anti-anti-sigma_factors"/>
    <property type="match status" value="1"/>
</dbReference>
<evidence type="ECO:0000313" key="5">
    <source>
        <dbReference type="Proteomes" id="UP000661858"/>
    </source>
</evidence>
<dbReference type="PROSITE" id="PS50801">
    <property type="entry name" value="STAS"/>
    <property type="match status" value="1"/>
</dbReference>
<keyword evidence="5" id="KW-1185">Reference proteome</keyword>
<organism evidence="4 5">
    <name type="scientific">Streptomyces actinomycinicus</name>
    <dbReference type="NCBI Taxonomy" id="1695166"/>
    <lineage>
        <taxon>Bacteria</taxon>
        <taxon>Bacillati</taxon>
        <taxon>Actinomycetota</taxon>
        <taxon>Actinomycetes</taxon>
        <taxon>Kitasatosporales</taxon>
        <taxon>Streptomycetaceae</taxon>
        <taxon>Streptomyces</taxon>
    </lineage>
</organism>
<feature type="domain" description="STAS" evidence="3">
    <location>
        <begin position="4"/>
        <end position="94"/>
    </location>
</feature>
<dbReference type="Pfam" id="PF01740">
    <property type="entry name" value="STAS"/>
    <property type="match status" value="1"/>
</dbReference>
<evidence type="ECO:0000259" key="3">
    <source>
        <dbReference type="PROSITE" id="PS50801"/>
    </source>
</evidence>
<dbReference type="Proteomes" id="UP000661858">
    <property type="component" value="Unassembled WGS sequence"/>
</dbReference>
<evidence type="ECO:0000256" key="2">
    <source>
        <dbReference type="RuleBase" id="RU003749"/>
    </source>
</evidence>
<dbReference type="InterPro" id="IPR036513">
    <property type="entry name" value="STAS_dom_sf"/>
</dbReference>
<dbReference type="NCBIfam" id="TIGR00377">
    <property type="entry name" value="ant_ant_sig"/>
    <property type="match status" value="1"/>
</dbReference>
<protein>
    <recommendedName>
        <fullName evidence="2">Anti-sigma factor antagonist</fullName>
    </recommendedName>
</protein>
<dbReference type="Gene3D" id="3.30.750.24">
    <property type="entry name" value="STAS domain"/>
    <property type="match status" value="1"/>
</dbReference>
<dbReference type="SUPFAM" id="SSF52091">
    <property type="entry name" value="SpoIIaa-like"/>
    <property type="match status" value="1"/>
</dbReference>
<evidence type="ECO:0000256" key="1">
    <source>
        <dbReference type="ARBA" id="ARBA00009013"/>
    </source>
</evidence>
<dbReference type="PANTHER" id="PTHR33495:SF2">
    <property type="entry name" value="ANTI-SIGMA FACTOR ANTAGONIST TM_1081-RELATED"/>
    <property type="match status" value="1"/>
</dbReference>
<dbReference type="InterPro" id="IPR002645">
    <property type="entry name" value="STAS_dom"/>
</dbReference>
<name>A0A937JNS8_9ACTN</name>
<proteinExistence type="inferred from homology"/>
<dbReference type="RefSeq" id="WP_201836383.1">
    <property type="nucleotide sequence ID" value="NZ_JAERRK010000007.1"/>
</dbReference>
<reference evidence="4" key="1">
    <citation type="submission" date="2021-01" db="EMBL/GenBank/DDBJ databases">
        <title>WGS of actinomycetes isolated from Thailand.</title>
        <authorList>
            <person name="Thawai C."/>
        </authorList>
    </citation>
    <scope>NUCLEOTIDE SEQUENCE</scope>
    <source>
        <strain evidence="4">RCU-197</strain>
    </source>
</reference>
<dbReference type="InterPro" id="IPR003658">
    <property type="entry name" value="Anti-sigma_ant"/>
</dbReference>
<comment type="similarity">
    <text evidence="1 2">Belongs to the anti-sigma-factor antagonist family.</text>
</comment>